<proteinExistence type="predicted"/>
<dbReference type="Proteomes" id="UP001150569">
    <property type="component" value="Unassembled WGS sequence"/>
</dbReference>
<dbReference type="SMART" id="SM00823">
    <property type="entry name" value="PKS_PP"/>
    <property type="match status" value="4"/>
</dbReference>
<protein>
    <recommendedName>
        <fullName evidence="5">Carrier domain-containing protein</fullName>
    </recommendedName>
</protein>
<dbReference type="NCBIfam" id="TIGR01733">
    <property type="entry name" value="AA-adenyl-dom"/>
    <property type="match status" value="5"/>
</dbReference>
<comment type="caution">
    <text evidence="6">The sequence shown here is derived from an EMBL/GenBank/DDBJ whole genome shotgun (WGS) entry which is preliminary data.</text>
</comment>
<dbReference type="PROSITE" id="PS00455">
    <property type="entry name" value="AMP_BINDING"/>
    <property type="match status" value="5"/>
</dbReference>
<evidence type="ECO:0000259" key="5">
    <source>
        <dbReference type="PROSITE" id="PS50075"/>
    </source>
</evidence>
<keyword evidence="2" id="KW-0597">Phosphoprotein</keyword>
<dbReference type="FunFam" id="3.40.50.980:FF:000001">
    <property type="entry name" value="Non-ribosomal peptide synthetase"/>
    <property type="match status" value="1"/>
</dbReference>
<dbReference type="PANTHER" id="PTHR45527:SF1">
    <property type="entry name" value="FATTY ACID SYNTHASE"/>
    <property type="match status" value="1"/>
</dbReference>
<dbReference type="Gene3D" id="1.10.1200.10">
    <property type="entry name" value="ACP-like"/>
    <property type="match status" value="5"/>
</dbReference>
<organism evidence="6 7">
    <name type="scientific">Tieghemiomyces parasiticus</name>
    <dbReference type="NCBI Taxonomy" id="78921"/>
    <lineage>
        <taxon>Eukaryota</taxon>
        <taxon>Fungi</taxon>
        <taxon>Fungi incertae sedis</taxon>
        <taxon>Zoopagomycota</taxon>
        <taxon>Kickxellomycotina</taxon>
        <taxon>Dimargaritomycetes</taxon>
        <taxon>Dimargaritales</taxon>
        <taxon>Dimargaritaceae</taxon>
        <taxon>Tieghemiomyces</taxon>
    </lineage>
</organism>
<evidence type="ECO:0000313" key="6">
    <source>
        <dbReference type="EMBL" id="KAJ1926681.1"/>
    </source>
</evidence>
<dbReference type="Pfam" id="PF00501">
    <property type="entry name" value="AMP-binding"/>
    <property type="match status" value="5"/>
</dbReference>
<feature type="domain" description="Carrier" evidence="5">
    <location>
        <begin position="756"/>
        <end position="832"/>
    </location>
</feature>
<feature type="domain" description="Carrier" evidence="5">
    <location>
        <begin position="5348"/>
        <end position="5421"/>
    </location>
</feature>
<evidence type="ECO:0000313" key="7">
    <source>
        <dbReference type="Proteomes" id="UP001150569"/>
    </source>
</evidence>
<dbReference type="Pfam" id="PF13193">
    <property type="entry name" value="AMP-binding_C"/>
    <property type="match status" value="2"/>
</dbReference>
<dbReference type="Pfam" id="PF00668">
    <property type="entry name" value="Condensation"/>
    <property type="match status" value="8"/>
</dbReference>
<dbReference type="Pfam" id="PF00550">
    <property type="entry name" value="PP-binding"/>
    <property type="match status" value="5"/>
</dbReference>
<dbReference type="InterPro" id="IPR045851">
    <property type="entry name" value="AMP-bd_C_sf"/>
</dbReference>
<dbReference type="InterPro" id="IPR020806">
    <property type="entry name" value="PKS_PP-bd"/>
</dbReference>
<dbReference type="InterPro" id="IPR010071">
    <property type="entry name" value="AA_adenyl_dom"/>
</dbReference>
<keyword evidence="1" id="KW-0596">Phosphopantetheine</keyword>
<evidence type="ECO:0000256" key="4">
    <source>
        <dbReference type="SAM" id="MobiDB-lite"/>
    </source>
</evidence>
<sequence>MLTTHDPHRPSPANNGASPPPTTVVPLTKSTCPEPGYDQVSAGTPLQTDFDTATLCQVAWGILLTRYTRSEVVVYGHAQGSGPSFDPKVTTKNLAVRTLRLDPNTKLASVFGTSVSTPDHPLRHHEWSLPADFKGQLASVMVTYTLPLATQSLVDSSSALDLNLQSSGDLKEDALNTLAEMTQATIVVSCQVVAGILVARLAFARTQVAKVAVEELGEQFCTVARSLVEAGRIPDMATTLTIADVAWVDGIERKRLLQFAGTISHPDAANTPVHLLVGEWASRTPDGIALDHEGRTVTYAEFDRMTSALAQMLARDHGAQPEVRIALLLPKSIEFVIALFAVLKSGAAYVPIDPEYPEERIRYIIQDSAATLILTTSTTQALLGDFTCPTLQVDDQTQSIAATNGAGAPSVAHRPQSTDLAYIVYTSGTTGQPKGVMVEHGNLANFATDLTYADDYGPGKRDLLVLSLGFDGILWSLLRTLCQGGAVVIPGADLLADLQSVHSAIVTPSFATRLNPGQYPQLAFLVLAGEHVTADLHAKWRGHCKLVNVYGPTETTVTSNTLVLAAPNYISVGPPSANYLCYIVDDSMRLVPVGAPGQLLIGGLSVARGYCNLSDLTAQKFIANPFGPGRVYLTGDRARWLSNGHVDLLGRMDHQIKLRGFRIELEEVEAAATSFPAVQLAVASVQSNCLALFVEPQSVDTVALLDHLRSRLARFMVPDQVIPVARLSLTANGKVDRKALPTATESLPEIVPAQSQSLTDLELRLREAWAQILQLPGDHIRATDDFFRIGGDSISAILLVSKCRQLGYKATVPLIYECRQLRALAARLTPLATAASEENQHQVQGCADLTPIQRWFYGLPFRNPHHFNQSFTLRVDQSVTLGQIGRALVHLANHHDILRARFHLNDEGAWRQYIPTTEAIPGNIPVTEATVNEVDYADFILKVQSSLHLTNGPVMAACLIHTGAESEPARLFLTIHHALVDLVSWRVLIEDLQTLLTGGQLPPKTLSFQTWCSQLDDYARTLTADAWPVQSMTVDNRQLLPPPEVLDPVPTAARLSISHEFDQEFTTRLLLQLAPQWRVTPRDLLLATFARAYCQALGTTQVSFVMEGHGREPWSDAMDVSRTVGWFTALYPLVLDVPLGSSVLATLHHTKEAMQQIPVRGFPYSLLRHMPGVDPAERAKLLAKTPEHFDVQFNYFGRFGNAGAGGADSGAVSIEWDDRFGLHDFAPDEHVIFDINPMPLVNQDRLRLVMEYNPRVYGTQWAEQLINLWRQDLEHLAATPTASVQPLLTRFDAPLLQPTAQEFDTLLADLEERGMAASDVADILPCTPMQGGLLVATLQDPSAYLVQAAISLSGEVVLSRIQQAWVNLTQRHSVLRTVFIPTVAPRGNGLAQVVLHRAPLAWSLAEAPLPSLTDFFNENRALGFDMTRPMARVDVFPSKLSNEYLLVLAIHHALVDGWSIPLLLRDLGQLYASPDMPGQLASPSFSTVVEQVANQDQDEARAFWAEYLRGVQPTPAPMLSTELMGEHGFAEYHCTLNVDKSHLHNAAQQFGVTLSTLLKAAYALVLAQYLNRDNLVIGFVVSGRNLDVADIDTVVGPCLNTVPLRFRLTDQPVGQWLQQLQADATEMIPFEHTSLAKVKAWCSPIMASPLFHVLGGFENFPQGSHQAGDIHVELVRVHEFTEYPLTLDFVDGPHAVGVKCFYGRMFCSEASIIQLVQQVSSVLAKLTRATADTTVTQVSHSLPNPTQSCPGRLITADGVQLPLAVLDHYLAKQGLPAPYSVSIHGGRIVTRVSAPETARESFRPLLAGVNLPADLVPAAFISLEAYPHLSGASEGSVARLGEAYLSVSDTENQGSSLDTVGRWLAVTCTDLLLGTGDGMPDGESIWVSLLARPVLFLQLEHRISQRFGVTLDTRNVLACDDLASLTLVIQRSSPSLSPIRTPEVPSNEPKSELIRPMKATPYQAQVWLACQLSQDPGQFYHQAKLSIPRQLTHSDVQWVLNRFLSQVDWLRTVVRKEEGQLVACLLSPKRLSSATQATVGSQSLRRDGLEAAGKVLVSMDMLAVLYHPESPSLVVRMHQILAPEMLFHLLTEELQLAFRAKHDCKVFNVSPSLAMGHTTTVGRLPSDRSIRAYWTETMAEASADLKLLIDRPRARVPTFNSACLRLGLDQGVISGFSCLTDVNPVAPLRHWTAMVGSYLGRICGTDNVLVDVLLNHGLQRSVDHLTPDYDPYAGLPRPPAHPLWHPVRVGIAVDLVEWDAEAQSYPALWHDIIFRISLSGPSPGMTLQYNPDLFDSATVERLGANLLYYCQVAVTSSLPLTAVPLVCPAEEHLLLEKFGRSPSEYDPSDFSTSVITIIRDSVQRSPHTVALESQLETVNYTEMDARVNSLAWALQHHGIRVQDRVAVMVESRSATVMAMLALWLLRAVYVSVDRSLPEERQRYMVETAQCTHVLNLTDADVSWTEALPGLTLLWSNVNSNPEPFPHDLQPEDLAYIIFTSGTTGQPKGVMVQHASLTNLLLAPAAVVSPASGSRFLQAMAVGFDGFILTALSPLSNSSTVVFSDGDIPTALATVETALLTPTVLGALNPHRYPNLTRISCAGEALPAEVATIWGSQCEVWNMYGPAEVTVCSHSGLVQPSGPLTIGRPIAGSECYIVDGYDQLVPIGMVGEICVGGLGVSTGYVNRPDLNTIKFVSLPYSAGPIYRTGDLGRWLPNGEVECLGRRDDQVKLRGFRIELAEVRGALLSLDGVAEAYVLVNERSLVAFVCPSRLDETSVLASLREALPTYMVPSHVLGLDHIPVTVNGKVDQRALISLFSEHARTSLSTGGHEPGALAQSDEAQVLWAAVADTLGLAHIPVANHLPFLKLGGDSISAIQVSARCRQLGYRLPVPILLKSQPLSTAAAAMERLVRSTTSELVPIPYGVSFPLTPIQHWFFAQEFRNLSHFNQSFLLELSRPVSRDTLGRALLRVVNHHAVLRSQFRRDPTGKWSQTIPYPFTTLSSQVHEVTCVESELSQCCYRVQQSIDIHQGHNVAAALVHLAAPEDGRRSSSTLLFLTIHHLVVDLVSWSILLEDLTLLLDGLTPLPPSLPFANWASELDRWRRERSVAHLVPEPVLVCPSPLSLCALTELPANTAGNEVTHTVQIPTDVAEALIQVAGNSFRLDELLLAALCGALAVVTHSPTTTVHTESHGRHPWHEGMDLSRTVGWFTTILPVTVTNASSASLSDHLRQIKHTRRSLRYHGLETDWPKAPLDPSSQTTAAYNPMEVVFNFLGRTTDDRALTCHGKAPWIVRHDLLPLIPIGGDEELRPQVLEVLGRQTSTGLELTVNYCPQVVPTAAVAALGDEVRKYLAKIATLNLAGLWVPSDFPLLEASQGDMAKIVADLPTLGFTVAEVENLYPMTPMQQGLWTATAKDPTEYLLQFAMTIDGVSDSDVLLHALEAVVARHAILRTVFLTSFSNARSNGIQVVTRRPRFGWRAIGCWSEAGVQDEEDYLCSDKALGFTLDQPLLRCCVAPATQASTRLIMTIHHALIDGWSFGIFTQELRHFLSPGPSASLSPAVEFSAYVEHIGNLDDTEARTVWEDYLRGIEQPTTLLLPKAPTPSSMKTEYHIVIYNDAAHLQTLVQDCGLTVYTLLKAAWAYLLHRYTGLSDIVFGNTVSGRALDLLGVDGVVGCLINTVPCRVSIGTDMKLKDFLQGINAQSQRLVAVEHCHLADLNRWVAGDLRVTDMFNTMLVYENYPNTGIDSDDQAVTFSDLKAVESTEYALTGMAQIEHGQLTAVLNWSTSDFAQPYIEALGRHLRSTLRQMADILQQNSGSSTLADLNLPSPADLQDLTIDMARPTKPIDFHICVPALFTKQAERTPDHPAVEYDDPASGTISWTYRELLEKSRIIARHLLAQEVQREDPVGLLIDRLPSTAAAMLGVHLAGATFVPLDANLPLDRLQFITRDCGIQRILYNIGDVEKVVAIRHGTGVATDFIDTLLINDSSKSTDLGLPIVQPTDLSHILYTSGTTGQPKGVQLEHRVMANFVQQSPEVIAIRSGMRVMQNMALTFDCCLVEILATVCIGSTVVLRNDLLDTLPKVDVLMATPSVLATLDPTKYPNLRHVITAGEALPRPLAERWSSHCSVTNMYGPTECFVCHAVQFSPGGPVTIGRPLPNTECYILDHKLRSVPVGVPGEIFVGGICVTRGYVNRPDLNSKALLPNPYSGRGYLYRTGDVGRWLLDGTVEYFARSDDQVKVRGHRVEPQEIEAVLGHAFFPLTELPRNTNGKTDKRQLLSLLPSMVSHTSGRLVTAPENEVQLLIVDTMAQVLNMSASQIDIHDSFFQLGGDSISAIRLSSLCRDHGIHVSIAQIFQYGTPAALAGIIDYDSSPSTTMAYRPFDLVAYSRVVMEELTAEVATSLRVETEAVEDILPVSSLQQGFLVSTLKDPSAYMVQMTYDLTGPLDEAKLHQSWSQVVRSYQILRTKFLVPADQSQHAFLQVVLRDTDFEWTYHGQPLASLDQAEHHHLATDRARGFTLTGPLLRFAIYRGPANSHLFCTTFHHALLDAWSESTIIAESLEYYHGVKTQPRPQYHEFIRHLTHIDQEGMAAFWRDNLDGVKLHPTIQFPRESNASPTEHGEIRHSVSISLLATKQFCRGMGLTVNSLLRAVWALTLARYLGENEEVTLGVLVSGRNVPVPGIEGMVGMCINSLPLRVRVDRNHTITDFLRQVNADSGALTAYEQCSLVDIKRWAKLDADSDLFNSLLVYDNYETTTSACTDQINYIPRSGQNFTEYAYSANFYDQDNTLMLNLSYQTRYCNPSYAYYLVHFIDHCLAAIVSDHTEQLGNILTLPAAEQALIRQWSDGITIDFPQKDWLAHQFFTQHLATRADAIALESATDRFTYTEVYHRACAIAAVLHSQGARCGDRVALLFTRCPEFIFSYLAVLLLGGVCVPIDASNAPDRLAYMIDILSNPWVVTNSTASVRAVELGVADGRIVYADLVAETSIPGQSPRLPFEHVPNSLAYIVFTSGTTGRPKGVQVTHRSLGNFILAACERFQLPSNCRFLQTLNIAFDSLALEVFCTFHTGGTLVLQDGELLEDLRRVNCCAMVPSLLAAIDPASYSNLQHIIMGGESLAPTLAHKWSCTARIHNSYGPTEVTVMCHSHLAASGSTITVGNTLANVQCHILDDQLRPVPVGITGEIYIAGAGVSKGYWKQPELTEKVFLDNPFGAGQLYRTGDLGCWLTNGEVQVQGRKDFQVKLRGFRIELGEIESTCQAFPGVANAVALVKDKCLVVYISPTDVQVEALKEHITAKLPHYMVPEVVVSMEALPLTSIGKVDRRALQALHLPQGPDLDGSNDLPVSKTFVTLRHALSETLNVDPARVVPSASFLRLGGDSISAIQFSSRCKKYGLKLTVADILKHPMLTRLEQCAEPILDTSEPKPQMETSGPISPTAIMRQVIHRMCNVNHFNQSFLLSCRSPPTLATFKEAIRALVVHHDILRLRLIIVDGKSSMEVLPLPEDTSTDAFLARFASVTEESLLLDDYDDWVLRTQQSINVEHGPVLACSLLTVDAQAYVYLTVHHLCIDFVSWRIMLEDLEILLQGQMLQPKTLSFREWAMLVNDYAPTLADDLWPDHGPVSSLPIDILPAPAAPVTYRSVQSVGRNLGLELSQILYEQAAPRVDASPQEFMVASLVMALATTFQLDSLEVQMEGHGRQPWRSDLDVSRTLGWFTAIYPVAFHTGQSEHYASLPQVLRPLAHVKQRLHSIPDSGFPYGLLKYLKGRNPPQRASDKPLAQPTGVVFNYAGRFNQLENSDAFWSPAVLSNGWSHALSLDEVVQHALTASCDYDGKHGLTLILDYSTMMYHEGTANTITNLWLDNLQQLIQAALASPLPCRTASDYGLARLSEPAFGQVVHEMLPNLDLSLADVDDLYPCLPIQEGLLLATLNDPAAYMVLLIYEIQGPLDIVRLQEAWATTSQQHAIFRTQFLLGLPDTPSANLQLVRKHADARWLVADWSDLDPDLAQAEYLWLEREQGFDLKQIPIRFGLFHLAPDHHRLIVSVHHAILDGWSGSLLINTLLLNYAGQVAPPAGQVKDLVSHVQACNAAEAERFWAAQLDGVESPSLLVDPYCVPDLTVKPSDAAYYGSLARTLELGEKIVDFSQSYGITVSTFFRAAVALVLHRHTGSEHPVFGTVVSGRNVAVAQVESTIGPCISTIPCRARIGRALTVGDLLQTLHQDGTAAYDFEHCRLTDIHRWSGMSPEQPLFNVLLVYQNYPEVQSDMDLPIRLSLLDSHDPTDVPLTLVAAHQGTQLHIKAGFQTRVFSTDYVERFVDHLETTIRSLVTTSPSDLVASLSMLAESEHELLASDWARNPIKLPTNSYAHEGFLSCVHSGPSRVAIRDGEQEYTYSQLHLMATHLAHRLHQTGKGGPDQVVGILAGNSVELIVGQLAVWMTGSAFVVIAPDYPVERQQFILADAACVAVVGPPALLATFKADTPTPQLAIDLSSLQSDHAVGRMSQAEIDGGSLAYVIYTSGTTGTPKGVMHEHGAAANHLQGFIRTTGMTADVVTPTLLTPTFDVSLSEIWTTLSVGGCLLITQGDQRRALQQATRAACTPSLASLFEPSDFPGLHSLVLTGEPSSQALVDKWSTSLRLFNWYGPTEVANGSHCAELKPSATVTIGRPFPNAAGLILDEHLRPSPVGIIGQLYLGGKGLARGYLNRPELTAEKFITWPLTGERLYQSGDLARWLPDGQIECLGRIDHQVKVRGFRVELGEVEAVLESHPTVTQACVLVQDTHLVGYVCPALSGDSEAVLNWLRNCLPHYMVPSALVGLAELPRTPVGKVDRKALPPFHFNRSPTDTDLSALSPVESQLLQTVADCLRLDVSIIRLDSTFYQIGGNSLSAIQVVAQCQRNGLHFAIADLNRNNTLRQVARLCAAVDETSTVSTKPDQEVIGCPRLTPAQMAFFFMPFTNPNQVALPVLFQSGRTFPEAQWRTAVRRMVELHPMLRSLFRLDNQTRTMTYDVGEHPLLDHYRFELHHVKDFATVMSTLPSLLLELDIEKGPLSTFHVFDLGHEQYFFHCVHHLASDYLSYKVFAEDLTRLLMDQQVEPPTVSCQAWAKYLHQTAQDLDLDDLTVPPPLPDLAVSLRGEVTKPESTPGGRNPECLACLDVSASTLASAANRLGATPIELLVTALHMAYQEVFHFNVMGLAFMTHGRQPVGGTAFDLSRTMGFFAHYVPVVLDAPRAAGFRATLRHTQETLGTGIDDGVKLTLVRYLRDFTDPAQRRPYEIDPLFGFSYLAPTEASVPSGGNQPLLRELTDVMTELRAHRADTSPHPFEVAVTHEGDRLNMLVIGQRDQGIPPMMQRLLSVWSETVRQMVGTFEPM</sequence>
<dbReference type="InterPro" id="IPR001242">
    <property type="entry name" value="Condensation_dom"/>
</dbReference>
<evidence type="ECO:0000256" key="3">
    <source>
        <dbReference type="ARBA" id="ARBA00022598"/>
    </source>
</evidence>
<accession>A0A9W8ACL1</accession>
<dbReference type="CDD" id="cd19542">
    <property type="entry name" value="CT_NRPS-like"/>
    <property type="match status" value="1"/>
</dbReference>
<dbReference type="SUPFAM" id="SSF47336">
    <property type="entry name" value="ACP-like"/>
    <property type="match status" value="5"/>
</dbReference>
<dbReference type="InterPro" id="IPR023213">
    <property type="entry name" value="CAT-like_dom_sf"/>
</dbReference>
<dbReference type="Gene3D" id="3.30.559.10">
    <property type="entry name" value="Chloramphenicol acetyltransferase-like domain"/>
    <property type="match status" value="9"/>
</dbReference>
<dbReference type="GO" id="GO:0016874">
    <property type="term" value="F:ligase activity"/>
    <property type="evidence" value="ECO:0007669"/>
    <property type="project" value="UniProtKB-KW"/>
</dbReference>
<evidence type="ECO:0000256" key="2">
    <source>
        <dbReference type="ARBA" id="ARBA00022553"/>
    </source>
</evidence>
<dbReference type="GO" id="GO:0005737">
    <property type="term" value="C:cytoplasm"/>
    <property type="evidence" value="ECO:0007669"/>
    <property type="project" value="TreeGrafter"/>
</dbReference>
<dbReference type="PROSITE" id="PS50075">
    <property type="entry name" value="CARRIER"/>
    <property type="match status" value="5"/>
</dbReference>
<dbReference type="GO" id="GO:0043041">
    <property type="term" value="P:amino acid activation for nonribosomal peptide biosynthetic process"/>
    <property type="evidence" value="ECO:0007669"/>
    <property type="project" value="TreeGrafter"/>
</dbReference>
<dbReference type="Gene3D" id="3.30.559.30">
    <property type="entry name" value="Nonribosomal peptide synthetase, condensation domain"/>
    <property type="match status" value="8"/>
</dbReference>
<dbReference type="SUPFAM" id="SSF52777">
    <property type="entry name" value="CoA-dependent acyltransferases"/>
    <property type="match status" value="17"/>
</dbReference>
<dbReference type="Gene3D" id="3.30.300.30">
    <property type="match status" value="4"/>
</dbReference>
<evidence type="ECO:0000256" key="1">
    <source>
        <dbReference type="ARBA" id="ARBA00022450"/>
    </source>
</evidence>
<reference evidence="6" key="1">
    <citation type="submission" date="2022-07" db="EMBL/GenBank/DDBJ databases">
        <title>Phylogenomic reconstructions and comparative analyses of Kickxellomycotina fungi.</title>
        <authorList>
            <person name="Reynolds N.K."/>
            <person name="Stajich J.E."/>
            <person name="Barry K."/>
            <person name="Grigoriev I.V."/>
            <person name="Crous P."/>
            <person name="Smith M.E."/>
        </authorList>
    </citation>
    <scope>NUCLEOTIDE SEQUENCE</scope>
    <source>
        <strain evidence="6">RSA 861</strain>
    </source>
</reference>
<feature type="domain" description="Carrier" evidence="5">
    <location>
        <begin position="2835"/>
        <end position="2914"/>
    </location>
</feature>
<dbReference type="InterPro" id="IPR020845">
    <property type="entry name" value="AMP-binding_CS"/>
</dbReference>
<feature type="region of interest" description="Disordered" evidence="4">
    <location>
        <begin position="1"/>
        <end position="32"/>
    </location>
</feature>
<dbReference type="GO" id="GO:0044550">
    <property type="term" value="P:secondary metabolite biosynthetic process"/>
    <property type="evidence" value="ECO:0007669"/>
    <property type="project" value="TreeGrafter"/>
</dbReference>
<dbReference type="SUPFAM" id="SSF56801">
    <property type="entry name" value="Acetyl-CoA synthetase-like"/>
    <property type="match status" value="5"/>
</dbReference>
<feature type="domain" description="Carrier" evidence="5">
    <location>
        <begin position="4297"/>
        <end position="4373"/>
    </location>
</feature>
<gene>
    <name evidence="6" type="ORF">IWQ60_003596</name>
</gene>
<name>A0A9W8ACL1_9FUNG</name>
<dbReference type="NCBIfam" id="NF003417">
    <property type="entry name" value="PRK04813.1"/>
    <property type="match status" value="5"/>
</dbReference>
<dbReference type="InterPro" id="IPR000873">
    <property type="entry name" value="AMP-dep_synth/lig_dom"/>
</dbReference>
<dbReference type="PANTHER" id="PTHR45527">
    <property type="entry name" value="NONRIBOSOMAL PEPTIDE SYNTHETASE"/>
    <property type="match status" value="1"/>
</dbReference>
<dbReference type="InterPro" id="IPR036736">
    <property type="entry name" value="ACP-like_sf"/>
</dbReference>
<feature type="domain" description="Carrier" evidence="5">
    <location>
        <begin position="6849"/>
        <end position="6925"/>
    </location>
</feature>
<dbReference type="EMBL" id="JANBPT010000156">
    <property type="protein sequence ID" value="KAJ1926681.1"/>
    <property type="molecule type" value="Genomic_DNA"/>
</dbReference>
<keyword evidence="7" id="KW-1185">Reference proteome</keyword>
<dbReference type="CDD" id="cd05930">
    <property type="entry name" value="A_NRPS"/>
    <property type="match status" value="5"/>
</dbReference>
<dbReference type="InterPro" id="IPR009081">
    <property type="entry name" value="PP-bd_ACP"/>
</dbReference>
<keyword evidence="3" id="KW-0436">Ligase</keyword>
<dbReference type="InterPro" id="IPR025110">
    <property type="entry name" value="AMP-bd_C"/>
</dbReference>
<dbReference type="GO" id="GO:0031177">
    <property type="term" value="F:phosphopantetheine binding"/>
    <property type="evidence" value="ECO:0007669"/>
    <property type="project" value="InterPro"/>
</dbReference>
<dbReference type="InterPro" id="IPR042099">
    <property type="entry name" value="ANL_N_sf"/>
</dbReference>
<dbReference type="Gene3D" id="3.40.50.12780">
    <property type="entry name" value="N-terminal domain of ligase-like"/>
    <property type="match status" value="5"/>
</dbReference>
<dbReference type="OrthoDB" id="416786at2759"/>